<evidence type="ECO:0000256" key="2">
    <source>
        <dbReference type="ARBA" id="ARBA00009349"/>
    </source>
</evidence>
<dbReference type="PANTHER" id="PTHR21090:SF17">
    <property type="entry name" value="QUINATE REPRESSOR PROTEIN"/>
    <property type="match status" value="1"/>
</dbReference>
<dbReference type="Pfam" id="PF08501">
    <property type="entry name" value="Shikimate_dh_N"/>
    <property type="match status" value="1"/>
</dbReference>
<dbReference type="Gene3D" id="3.40.50.10860">
    <property type="entry name" value="Leucine Dehydrogenase, chain A, domain 1"/>
    <property type="match status" value="1"/>
</dbReference>
<organism evidence="5 6">
    <name type="scientific">Neoarthrinium moseri</name>
    <dbReference type="NCBI Taxonomy" id="1658444"/>
    <lineage>
        <taxon>Eukaryota</taxon>
        <taxon>Fungi</taxon>
        <taxon>Dikarya</taxon>
        <taxon>Ascomycota</taxon>
        <taxon>Pezizomycotina</taxon>
        <taxon>Sordariomycetes</taxon>
        <taxon>Xylariomycetidae</taxon>
        <taxon>Amphisphaeriales</taxon>
        <taxon>Apiosporaceae</taxon>
        <taxon>Neoarthrinium</taxon>
    </lineage>
</organism>
<dbReference type="InterPro" id="IPR013708">
    <property type="entry name" value="Shikimate_DH-bd_N"/>
</dbReference>
<dbReference type="GO" id="GO:0009423">
    <property type="term" value="P:chorismate biosynthetic process"/>
    <property type="evidence" value="ECO:0007669"/>
    <property type="project" value="TreeGrafter"/>
</dbReference>
<evidence type="ECO:0000256" key="1">
    <source>
        <dbReference type="ARBA" id="ARBA00006477"/>
    </source>
</evidence>
<dbReference type="Gene3D" id="3.40.50.300">
    <property type="entry name" value="P-loop containing nucleotide triphosphate hydrolases"/>
    <property type="match status" value="1"/>
</dbReference>
<feature type="domain" description="Quinate/shikimate 5-dehydrogenase/glutamyl-tRNA reductase" evidence="3">
    <location>
        <begin position="618"/>
        <end position="663"/>
    </location>
</feature>
<dbReference type="InterPro" id="IPR001381">
    <property type="entry name" value="DHquinase_I"/>
</dbReference>
<dbReference type="Gene3D" id="3.40.50.720">
    <property type="entry name" value="NAD(P)-binding Rossmann-like Domain"/>
    <property type="match status" value="1"/>
</dbReference>
<evidence type="ECO:0008006" key="7">
    <source>
        <dbReference type="Google" id="ProtNLM"/>
    </source>
</evidence>
<dbReference type="CDD" id="cd01065">
    <property type="entry name" value="NAD_bind_Shikimate_DH"/>
    <property type="match status" value="1"/>
</dbReference>
<evidence type="ECO:0000259" key="3">
    <source>
        <dbReference type="Pfam" id="PF01488"/>
    </source>
</evidence>
<dbReference type="GO" id="GO:0003855">
    <property type="term" value="F:3-dehydroquinate dehydratase activity"/>
    <property type="evidence" value="ECO:0007669"/>
    <property type="project" value="InterPro"/>
</dbReference>
<feature type="domain" description="Shikimate dehydrogenase substrate binding N-terminal" evidence="4">
    <location>
        <begin position="484"/>
        <end position="563"/>
    </location>
</feature>
<comment type="caution">
    <text evidence="5">The sequence shown here is derived from an EMBL/GenBank/DDBJ whole genome shotgun (WGS) entry which is preliminary data.</text>
</comment>
<dbReference type="GO" id="GO:0003866">
    <property type="term" value="F:3-phosphoshikimate 1-carboxyvinyltransferase activity"/>
    <property type="evidence" value="ECO:0007669"/>
    <property type="project" value="TreeGrafter"/>
</dbReference>
<dbReference type="SUPFAM" id="SSF53223">
    <property type="entry name" value="Aminoacid dehydrogenase-like, N-terminal domain"/>
    <property type="match status" value="1"/>
</dbReference>
<dbReference type="GO" id="GO:0004764">
    <property type="term" value="F:shikimate 3-dehydrogenase (NADP+) activity"/>
    <property type="evidence" value="ECO:0007669"/>
    <property type="project" value="InterPro"/>
</dbReference>
<dbReference type="Pfam" id="PF01488">
    <property type="entry name" value="Shikimate_DH"/>
    <property type="match status" value="1"/>
</dbReference>
<protein>
    <recommendedName>
        <fullName evidence="7">Quinate repressor protein</fullName>
    </recommendedName>
</protein>
<dbReference type="InterPro" id="IPR031322">
    <property type="entry name" value="Shikimate/glucono_kinase"/>
</dbReference>
<dbReference type="SUPFAM" id="SSF52540">
    <property type="entry name" value="P-loop containing nucleoside triphosphate hydrolases"/>
    <property type="match status" value="1"/>
</dbReference>
<keyword evidence="6" id="KW-1185">Reference proteome</keyword>
<comment type="similarity">
    <text evidence="2">In the N-terminal section; belongs to the shikimate kinase family.</text>
</comment>
<dbReference type="Proteomes" id="UP000829685">
    <property type="component" value="Unassembled WGS sequence"/>
</dbReference>
<dbReference type="EMBL" id="JAFIMR010000001">
    <property type="protein sequence ID" value="KAI1881381.1"/>
    <property type="molecule type" value="Genomic_DNA"/>
</dbReference>
<dbReference type="InterPro" id="IPR027417">
    <property type="entry name" value="P-loop_NTPase"/>
</dbReference>
<dbReference type="CDD" id="cd00502">
    <property type="entry name" value="DHQase_I"/>
    <property type="match status" value="1"/>
</dbReference>
<gene>
    <name evidence="5" type="ORF">JX265_000207</name>
</gene>
<dbReference type="InterPro" id="IPR013785">
    <property type="entry name" value="Aldolase_TIM"/>
</dbReference>
<dbReference type="InterPro" id="IPR006151">
    <property type="entry name" value="Shikm_DH/Glu-tRNA_Rdtase"/>
</dbReference>
<name>A0A9P9WY49_9PEZI</name>
<accession>A0A9P9WY49</accession>
<evidence type="ECO:0000259" key="4">
    <source>
        <dbReference type="Pfam" id="PF08501"/>
    </source>
</evidence>
<dbReference type="Pfam" id="PF01202">
    <property type="entry name" value="SKI"/>
    <property type="match status" value="1"/>
</dbReference>
<dbReference type="FunFam" id="3.40.50.720:FF:000386">
    <property type="entry name" value="Quinate repressor protein"/>
    <property type="match status" value="1"/>
</dbReference>
<comment type="similarity">
    <text evidence="1">In the 2nd section; belongs to the type-I 3-dehydroquinase family.</text>
</comment>
<dbReference type="InterPro" id="IPR046346">
    <property type="entry name" value="Aminoacid_DH-like_N_sf"/>
</dbReference>
<reference evidence="5" key="1">
    <citation type="submission" date="2021-03" db="EMBL/GenBank/DDBJ databases">
        <title>Revisited historic fungal species revealed as producer of novel bioactive compounds through whole genome sequencing and comparative genomics.</title>
        <authorList>
            <person name="Vignolle G.A."/>
            <person name="Hochenegger N."/>
            <person name="Mach R.L."/>
            <person name="Mach-Aigner A.R."/>
            <person name="Javad Rahimi M."/>
            <person name="Salim K.A."/>
            <person name="Chan C.M."/>
            <person name="Lim L.B.L."/>
            <person name="Cai F."/>
            <person name="Druzhinina I.S."/>
            <person name="U'Ren J.M."/>
            <person name="Derntl C."/>
        </authorList>
    </citation>
    <scope>NUCLEOTIDE SEQUENCE</scope>
    <source>
        <strain evidence="5">TUCIM 5799</strain>
    </source>
</reference>
<evidence type="ECO:0000313" key="6">
    <source>
        <dbReference type="Proteomes" id="UP000829685"/>
    </source>
</evidence>
<sequence length="809" mass="91042">MNNTYGPGAQPLQNRRTFQPDASIVLVGCRGAGKRTLGFIGATYLHRRLLTEDHYFKQATGCSRAQFMEKYGKEALNSQLTMILAQVLQANRTNCVIECGMGTWSQETQQLLSQFSQTNPVIYVHRDKEDIYRFLKIPVADAERLFLADQKHREYCNLEYYNLHDSTAESNGSKESGLRSASMVSARLLQVKEDFTKFLDHITGQGVTRSWLENPFSVDAIPPEWRAHSYVLRLRLSDFLTQEINMQALESGADAVEIIVDTWPDNIMDVLATQVATIRRKLGLPILYHVEENPREERQRSQEVRDAVDFTLMLHGLRLGVEYLSLDLERSEEVVSQIISLRGRTKIIGNYTLKGFNAPKWSDPIYIQYYRRAQALGCSVVRFARFCAQNRDDEARQRLMDHINSMPDPKPQLVAYEYSVLGAVHGGPFSEGKAAPSGLVLYPVGHNSIKASSREHLAGVNTTRGIMRLMFRHGRLQPLKFYTVGSKVYYSASPAMHRAAYEFLMMPHSFDARKCDELEELDRLRREYDFGGACLTAPFKVVMMTHVDHLSSHAQAIGAVNTLLPLRGQTASILDHAKARNQAGSTTKFFGDNTDWSAIMTCLRRAISPRNTVQPSRTTGLVIGAGGMARAAIYALIKLGCRKIFIFNRTKANAQKVAEHFNNWARERRLVPSHGPVTEICHVLDSTAQGWPQGYQQPTLIVSCIAAAGDLHDATIDFRVPSQWLNSPTGGVVVELAYEPLITSFVAQMRDIREAGGTSWVIVDGLEVVSEMAMEAFELMTGFKAPKSLMRRVCDENWEKNCAPFEPRR</sequence>
<evidence type="ECO:0000313" key="5">
    <source>
        <dbReference type="EMBL" id="KAI1881381.1"/>
    </source>
</evidence>
<dbReference type="InterPro" id="IPR036291">
    <property type="entry name" value="NAD(P)-bd_dom_sf"/>
</dbReference>
<dbReference type="Gene3D" id="3.20.20.70">
    <property type="entry name" value="Aldolase class I"/>
    <property type="match status" value="1"/>
</dbReference>
<dbReference type="AlphaFoldDB" id="A0A9P9WY49"/>
<proteinExistence type="inferred from homology"/>
<dbReference type="Pfam" id="PF01487">
    <property type="entry name" value="DHquinase_I"/>
    <property type="match status" value="1"/>
</dbReference>
<dbReference type="PANTHER" id="PTHR21090">
    <property type="entry name" value="AROM/DEHYDROQUINATE SYNTHASE"/>
    <property type="match status" value="1"/>
</dbReference>
<dbReference type="SUPFAM" id="SSF51735">
    <property type="entry name" value="NAD(P)-binding Rossmann-fold domains"/>
    <property type="match status" value="1"/>
</dbReference>
<dbReference type="SUPFAM" id="SSF51569">
    <property type="entry name" value="Aldolase"/>
    <property type="match status" value="1"/>
</dbReference>